<gene>
    <name evidence="2" type="ORF">GUJ93_ZPchr0255g33287</name>
</gene>
<proteinExistence type="predicted"/>
<dbReference type="Proteomes" id="UP000729402">
    <property type="component" value="Unassembled WGS sequence"/>
</dbReference>
<name>A0A8J5R1G2_ZIZPA</name>
<reference evidence="2" key="2">
    <citation type="submission" date="2021-02" db="EMBL/GenBank/DDBJ databases">
        <authorList>
            <person name="Kimball J.A."/>
            <person name="Haas M.W."/>
            <person name="Macchietto M."/>
            <person name="Kono T."/>
            <person name="Duquette J."/>
            <person name="Shao M."/>
        </authorList>
    </citation>
    <scope>NUCLEOTIDE SEQUENCE</scope>
    <source>
        <tissue evidence="2">Fresh leaf tissue</tissue>
    </source>
</reference>
<dbReference type="AlphaFoldDB" id="A0A8J5R1G2"/>
<organism evidence="2 3">
    <name type="scientific">Zizania palustris</name>
    <name type="common">Northern wild rice</name>
    <dbReference type="NCBI Taxonomy" id="103762"/>
    <lineage>
        <taxon>Eukaryota</taxon>
        <taxon>Viridiplantae</taxon>
        <taxon>Streptophyta</taxon>
        <taxon>Embryophyta</taxon>
        <taxon>Tracheophyta</taxon>
        <taxon>Spermatophyta</taxon>
        <taxon>Magnoliopsida</taxon>
        <taxon>Liliopsida</taxon>
        <taxon>Poales</taxon>
        <taxon>Poaceae</taxon>
        <taxon>BOP clade</taxon>
        <taxon>Oryzoideae</taxon>
        <taxon>Oryzeae</taxon>
        <taxon>Zizaniinae</taxon>
        <taxon>Zizania</taxon>
    </lineage>
</organism>
<evidence type="ECO:0000313" key="2">
    <source>
        <dbReference type="EMBL" id="KAG8038602.1"/>
    </source>
</evidence>
<evidence type="ECO:0000256" key="1">
    <source>
        <dbReference type="SAM" id="MobiDB-lite"/>
    </source>
</evidence>
<reference evidence="2" key="1">
    <citation type="journal article" date="2021" name="bioRxiv">
        <title>Whole Genome Assembly and Annotation of Northern Wild Rice, Zizania palustris L., Supports a Whole Genome Duplication in the Zizania Genus.</title>
        <authorList>
            <person name="Haas M."/>
            <person name="Kono T."/>
            <person name="Macchietto M."/>
            <person name="Millas R."/>
            <person name="McGilp L."/>
            <person name="Shao M."/>
            <person name="Duquette J."/>
            <person name="Hirsch C.N."/>
            <person name="Kimball J."/>
        </authorList>
    </citation>
    <scope>NUCLEOTIDE SEQUENCE</scope>
    <source>
        <tissue evidence="2">Fresh leaf tissue</tissue>
    </source>
</reference>
<comment type="caution">
    <text evidence="2">The sequence shown here is derived from an EMBL/GenBank/DDBJ whole genome shotgun (WGS) entry which is preliminary data.</text>
</comment>
<feature type="region of interest" description="Disordered" evidence="1">
    <location>
        <begin position="87"/>
        <end position="115"/>
    </location>
</feature>
<keyword evidence="3" id="KW-1185">Reference proteome</keyword>
<accession>A0A8J5R1G2</accession>
<evidence type="ECO:0000313" key="3">
    <source>
        <dbReference type="Proteomes" id="UP000729402"/>
    </source>
</evidence>
<sequence length="115" mass="11757">MPTKAASVRGWNGVSSAWKAPVPSSRPSSPAVFTTLATPRTPRWYHHSALPLARFPALVGGRIPGAFPEAWVIATCFFPSLEAAATARTGGKGDGRDAAGAGGISDNAAPRSNGS</sequence>
<dbReference type="EMBL" id="JAAALK010001993">
    <property type="protein sequence ID" value="KAG8038602.1"/>
    <property type="molecule type" value="Genomic_DNA"/>
</dbReference>
<protein>
    <submittedName>
        <fullName evidence="2">Uncharacterized protein</fullName>
    </submittedName>
</protein>